<reference evidence="3 4" key="1">
    <citation type="journal article" date="2019" name="Nat. Ecol. Evol.">
        <title>Megaphylogeny resolves global patterns of mushroom evolution.</title>
        <authorList>
            <person name="Varga T."/>
            <person name="Krizsan K."/>
            <person name="Foldi C."/>
            <person name="Dima B."/>
            <person name="Sanchez-Garcia M."/>
            <person name="Sanchez-Ramirez S."/>
            <person name="Szollosi G.J."/>
            <person name="Szarkandi J.G."/>
            <person name="Papp V."/>
            <person name="Albert L."/>
            <person name="Andreopoulos W."/>
            <person name="Angelini C."/>
            <person name="Antonin V."/>
            <person name="Barry K.W."/>
            <person name="Bougher N.L."/>
            <person name="Buchanan P."/>
            <person name="Buyck B."/>
            <person name="Bense V."/>
            <person name="Catcheside P."/>
            <person name="Chovatia M."/>
            <person name="Cooper J."/>
            <person name="Damon W."/>
            <person name="Desjardin D."/>
            <person name="Finy P."/>
            <person name="Geml J."/>
            <person name="Haridas S."/>
            <person name="Hughes K."/>
            <person name="Justo A."/>
            <person name="Karasinski D."/>
            <person name="Kautmanova I."/>
            <person name="Kiss B."/>
            <person name="Kocsube S."/>
            <person name="Kotiranta H."/>
            <person name="LaButti K.M."/>
            <person name="Lechner B.E."/>
            <person name="Liimatainen K."/>
            <person name="Lipzen A."/>
            <person name="Lukacs Z."/>
            <person name="Mihaltcheva S."/>
            <person name="Morgado L.N."/>
            <person name="Niskanen T."/>
            <person name="Noordeloos M.E."/>
            <person name="Ohm R.A."/>
            <person name="Ortiz-Santana B."/>
            <person name="Ovrebo C."/>
            <person name="Racz N."/>
            <person name="Riley R."/>
            <person name="Savchenko A."/>
            <person name="Shiryaev A."/>
            <person name="Soop K."/>
            <person name="Spirin V."/>
            <person name="Szebenyi C."/>
            <person name="Tomsovsky M."/>
            <person name="Tulloss R.E."/>
            <person name="Uehling J."/>
            <person name="Grigoriev I.V."/>
            <person name="Vagvolgyi C."/>
            <person name="Papp T."/>
            <person name="Martin F.M."/>
            <person name="Miettinen O."/>
            <person name="Hibbett D.S."/>
            <person name="Nagy L.G."/>
        </authorList>
    </citation>
    <scope>NUCLEOTIDE SEQUENCE [LARGE SCALE GENOMIC DNA]</scope>
    <source>
        <strain evidence="3 4">CBS 962.96</strain>
    </source>
</reference>
<dbReference type="InterPro" id="IPR045340">
    <property type="entry name" value="DUF6533"/>
</dbReference>
<dbReference type="EMBL" id="ML179149">
    <property type="protein sequence ID" value="THU97755.1"/>
    <property type="molecule type" value="Genomic_DNA"/>
</dbReference>
<gene>
    <name evidence="3" type="ORF">K435DRAFT_965284</name>
</gene>
<evidence type="ECO:0000259" key="2">
    <source>
        <dbReference type="Pfam" id="PF20151"/>
    </source>
</evidence>
<organism evidence="3 4">
    <name type="scientific">Dendrothele bispora (strain CBS 962.96)</name>
    <dbReference type="NCBI Taxonomy" id="1314807"/>
    <lineage>
        <taxon>Eukaryota</taxon>
        <taxon>Fungi</taxon>
        <taxon>Dikarya</taxon>
        <taxon>Basidiomycota</taxon>
        <taxon>Agaricomycotina</taxon>
        <taxon>Agaricomycetes</taxon>
        <taxon>Agaricomycetidae</taxon>
        <taxon>Agaricales</taxon>
        <taxon>Agaricales incertae sedis</taxon>
        <taxon>Dendrothele</taxon>
    </lineage>
</organism>
<accession>A0A4V4HG71</accession>
<keyword evidence="1" id="KW-0472">Membrane</keyword>
<sequence>MESVNEQRYEEYFHLLGIAFLYWDHIITFATEVGFLWKHFGSMSSYMFFLNRYFSSLGVIAVTYSLFSDSMTETSCKSFHSYRQILLVLTQVFVCILLTLRIYALYGRSLRMLVYMLSFGFFLAGVACFALFFGERSVSSVSGMGCHTELQVVTAIQVASAWEALFIYDLMLVIMTLKKAYQTRRELKEERNLLPSILVLVVRDGSIYFVVMAIANLLNILTFYLTGPYMRGGLSTFASAVSVTMMSRMMLNLHSVAETGLYTSHQETCQFGTQSGFLTYLSD</sequence>
<keyword evidence="4" id="KW-1185">Reference proteome</keyword>
<feature type="transmembrane region" description="Helical" evidence="1">
    <location>
        <begin position="87"/>
        <end position="106"/>
    </location>
</feature>
<name>A0A4V4HG71_DENBC</name>
<evidence type="ECO:0000313" key="3">
    <source>
        <dbReference type="EMBL" id="THU97755.1"/>
    </source>
</evidence>
<evidence type="ECO:0000256" key="1">
    <source>
        <dbReference type="SAM" id="Phobius"/>
    </source>
</evidence>
<feature type="transmembrane region" description="Helical" evidence="1">
    <location>
        <begin position="12"/>
        <end position="37"/>
    </location>
</feature>
<feature type="transmembrane region" description="Helical" evidence="1">
    <location>
        <begin position="113"/>
        <end position="134"/>
    </location>
</feature>
<feature type="domain" description="DUF6533" evidence="2">
    <location>
        <begin position="12"/>
        <end position="55"/>
    </location>
</feature>
<evidence type="ECO:0000313" key="4">
    <source>
        <dbReference type="Proteomes" id="UP000297245"/>
    </source>
</evidence>
<keyword evidence="1" id="KW-0812">Transmembrane</keyword>
<proteinExistence type="predicted"/>
<dbReference type="OrthoDB" id="2686513at2759"/>
<feature type="transmembrane region" description="Helical" evidence="1">
    <location>
        <begin position="197"/>
        <end position="223"/>
    </location>
</feature>
<dbReference type="Pfam" id="PF20151">
    <property type="entry name" value="DUF6533"/>
    <property type="match status" value="1"/>
</dbReference>
<feature type="transmembrane region" description="Helical" evidence="1">
    <location>
        <begin position="154"/>
        <end position="177"/>
    </location>
</feature>
<dbReference type="AlphaFoldDB" id="A0A4V4HG71"/>
<protein>
    <recommendedName>
        <fullName evidence="2">DUF6533 domain-containing protein</fullName>
    </recommendedName>
</protein>
<dbReference type="Proteomes" id="UP000297245">
    <property type="component" value="Unassembled WGS sequence"/>
</dbReference>
<feature type="transmembrane region" description="Helical" evidence="1">
    <location>
        <begin position="49"/>
        <end position="67"/>
    </location>
</feature>
<keyword evidence="1" id="KW-1133">Transmembrane helix</keyword>